<dbReference type="PANTHER" id="PTHR35998">
    <property type="entry name" value="OS02G0127900 PROTEIN"/>
    <property type="match status" value="1"/>
</dbReference>
<dbReference type="AlphaFoldDB" id="A0AAP0MMV9"/>
<organism evidence="2 3">
    <name type="scientific">Citrus x changshan-huyou</name>
    <dbReference type="NCBI Taxonomy" id="2935761"/>
    <lineage>
        <taxon>Eukaryota</taxon>
        <taxon>Viridiplantae</taxon>
        <taxon>Streptophyta</taxon>
        <taxon>Embryophyta</taxon>
        <taxon>Tracheophyta</taxon>
        <taxon>Spermatophyta</taxon>
        <taxon>Magnoliopsida</taxon>
        <taxon>eudicotyledons</taxon>
        <taxon>Gunneridae</taxon>
        <taxon>Pentapetalae</taxon>
        <taxon>rosids</taxon>
        <taxon>malvids</taxon>
        <taxon>Sapindales</taxon>
        <taxon>Rutaceae</taxon>
        <taxon>Aurantioideae</taxon>
        <taxon>Citrus</taxon>
    </lineage>
</organism>
<sequence length="76" mass="8965">MVLWEITLGTAYFLGLKRTYRLALRIQRRVISPKHPRIRQFVHRLMGQLSIWLLADESQIGNGLFQVYLLIKLGTR</sequence>
<reference evidence="2 3" key="1">
    <citation type="submission" date="2024-05" db="EMBL/GenBank/DDBJ databases">
        <title>Haplotype-resolved chromosome-level genome assembly of Huyou (Citrus changshanensis).</title>
        <authorList>
            <person name="Miao C."/>
            <person name="Chen W."/>
            <person name="Wu Y."/>
            <person name="Wang L."/>
            <person name="Zhao S."/>
            <person name="Grierson D."/>
            <person name="Xu C."/>
            <person name="Chen K."/>
        </authorList>
    </citation>
    <scope>NUCLEOTIDE SEQUENCE [LARGE SCALE GENOMIC DNA]</scope>
    <source>
        <strain evidence="2">01-14</strain>
        <tissue evidence="2">Leaf</tissue>
    </source>
</reference>
<proteinExistence type="predicted"/>
<dbReference type="PANTHER" id="PTHR35998:SF1">
    <property type="entry name" value="OS02G0127900 PROTEIN"/>
    <property type="match status" value="1"/>
</dbReference>
<keyword evidence="3" id="KW-1185">Reference proteome</keyword>
<evidence type="ECO:0000313" key="1">
    <source>
        <dbReference type="EMBL" id="KAK9215010.1"/>
    </source>
</evidence>
<dbReference type="Proteomes" id="UP001428341">
    <property type="component" value="Unassembled WGS sequence"/>
</dbReference>
<protein>
    <submittedName>
        <fullName evidence="2">Uncharacterized protein</fullName>
    </submittedName>
</protein>
<name>A0AAP0MMV9_9ROSI</name>
<dbReference type="EMBL" id="JBCGBO010000003">
    <property type="protein sequence ID" value="KAK9215010.1"/>
    <property type="molecule type" value="Genomic_DNA"/>
</dbReference>
<evidence type="ECO:0000313" key="3">
    <source>
        <dbReference type="Proteomes" id="UP001428341"/>
    </source>
</evidence>
<comment type="caution">
    <text evidence="2">The sequence shown here is derived from an EMBL/GenBank/DDBJ whole genome shotgun (WGS) entry which is preliminary data.</text>
</comment>
<dbReference type="EMBL" id="JBCGBO010000003">
    <property type="protein sequence ID" value="KAK9215017.1"/>
    <property type="molecule type" value="Genomic_DNA"/>
</dbReference>
<accession>A0AAP0MMV9</accession>
<gene>
    <name evidence="1" type="ORF">WN944_007013</name>
    <name evidence="2" type="ORF">WN944_007020</name>
</gene>
<evidence type="ECO:0000313" key="2">
    <source>
        <dbReference type="EMBL" id="KAK9215017.1"/>
    </source>
</evidence>